<dbReference type="EMBL" id="SKBU01000025">
    <property type="protein sequence ID" value="TCJ15468.1"/>
    <property type="molecule type" value="Genomic_DNA"/>
</dbReference>
<dbReference type="InterPro" id="IPR002575">
    <property type="entry name" value="Aminoglycoside_PTrfase"/>
</dbReference>
<protein>
    <recommendedName>
        <fullName evidence="1">Aminoglycoside phosphotransferase domain-containing protein</fullName>
    </recommendedName>
</protein>
<reference evidence="2 3" key="1">
    <citation type="submission" date="2019-03" db="EMBL/GenBank/DDBJ databases">
        <title>Whole genome sequence of a novel Rubrobacter taiwanensis strain, isolated from Yellowstone National Park.</title>
        <authorList>
            <person name="Freed S."/>
            <person name="Ramaley R.F."/>
            <person name="Kyndt J.A."/>
        </authorList>
    </citation>
    <scope>NUCLEOTIDE SEQUENCE [LARGE SCALE GENOMIC DNA]</scope>
    <source>
        <strain evidence="2 3">Yellowstone</strain>
    </source>
</reference>
<proteinExistence type="predicted"/>
<dbReference type="Pfam" id="PF01636">
    <property type="entry name" value="APH"/>
    <property type="match status" value="1"/>
</dbReference>
<gene>
    <name evidence="2" type="ORF">E0L93_12835</name>
</gene>
<dbReference type="RefSeq" id="WP_132692480.1">
    <property type="nucleotide sequence ID" value="NZ_SKBU01000025.1"/>
</dbReference>
<dbReference type="OrthoDB" id="8479674at2"/>
<accession>A0A4R1BEM3</accession>
<dbReference type="InterPro" id="IPR011009">
    <property type="entry name" value="Kinase-like_dom_sf"/>
</dbReference>
<evidence type="ECO:0000313" key="3">
    <source>
        <dbReference type="Proteomes" id="UP000295244"/>
    </source>
</evidence>
<dbReference type="Proteomes" id="UP000295244">
    <property type="component" value="Unassembled WGS sequence"/>
</dbReference>
<feature type="domain" description="Aminoglycoside phosphotransferase" evidence="1">
    <location>
        <begin position="219"/>
        <end position="275"/>
    </location>
</feature>
<dbReference type="SUPFAM" id="SSF56112">
    <property type="entry name" value="Protein kinase-like (PK-like)"/>
    <property type="match status" value="1"/>
</dbReference>
<name>A0A4R1BEM3_9ACTN</name>
<dbReference type="Gene3D" id="3.90.1200.10">
    <property type="match status" value="1"/>
</dbReference>
<evidence type="ECO:0000259" key="1">
    <source>
        <dbReference type="Pfam" id="PF01636"/>
    </source>
</evidence>
<keyword evidence="3" id="KW-1185">Reference proteome</keyword>
<sequence length="342" mass="37826">MSMDWSSFFPPGTPVLALPDWRNPRLYLPAQRPLQRWEQSSLYPASRPEARLYRLLLRLGAAARLKEVRTAAASGWPLGEFVRGTLPRPASVVVLMGTPGPAQKITAQLRDGKGRVLGYLKYAGTEAARRRLRQEWRVLSNLPGDIGPEPVKLGPLGDGLALLQSAVGGRALPAALPPPEGSTRLLDSLVLSPPMPLDEHPWVCRMRGSGPTEPEPWLRTLAEREWPVVIQHGDFAPWNLLRGTGGALRAIDWEYGALEGFPYLDLAFYILQTSALIYRRAPLDAARYAVEHLSGQPDLALSRSEALALTRLAAYDAYLKSAEDGHAPDTRLQAWRRSVWRG</sequence>
<organism evidence="2 3">
    <name type="scientific">Rubrobacter taiwanensis</name>
    <dbReference type="NCBI Taxonomy" id="185139"/>
    <lineage>
        <taxon>Bacteria</taxon>
        <taxon>Bacillati</taxon>
        <taxon>Actinomycetota</taxon>
        <taxon>Rubrobacteria</taxon>
        <taxon>Rubrobacterales</taxon>
        <taxon>Rubrobacteraceae</taxon>
        <taxon>Rubrobacter</taxon>
    </lineage>
</organism>
<evidence type="ECO:0000313" key="2">
    <source>
        <dbReference type="EMBL" id="TCJ15468.1"/>
    </source>
</evidence>
<comment type="caution">
    <text evidence="2">The sequence shown here is derived from an EMBL/GenBank/DDBJ whole genome shotgun (WGS) entry which is preliminary data.</text>
</comment>
<dbReference type="AlphaFoldDB" id="A0A4R1BEM3"/>